<comment type="caution">
    <text evidence="2">The sequence shown here is derived from an EMBL/GenBank/DDBJ whole genome shotgun (WGS) entry which is preliminary data.</text>
</comment>
<protein>
    <submittedName>
        <fullName evidence="2">Uncharacterized protein</fullName>
    </submittedName>
</protein>
<reference evidence="2 3" key="1">
    <citation type="journal article" date="2018" name="Sci. Rep.">
        <title>Genomic signatures of local adaptation to the degree of environmental predictability in rotifers.</title>
        <authorList>
            <person name="Franch-Gras L."/>
            <person name="Hahn C."/>
            <person name="Garcia-Roger E.M."/>
            <person name="Carmona M.J."/>
            <person name="Serra M."/>
            <person name="Gomez A."/>
        </authorList>
    </citation>
    <scope>NUCLEOTIDE SEQUENCE [LARGE SCALE GENOMIC DNA]</scope>
    <source>
        <strain evidence="2">HYR1</strain>
    </source>
</reference>
<feature type="region of interest" description="Disordered" evidence="1">
    <location>
        <begin position="1"/>
        <end position="24"/>
    </location>
</feature>
<name>A0A3M7R195_BRAPC</name>
<evidence type="ECO:0000313" key="3">
    <source>
        <dbReference type="Proteomes" id="UP000276133"/>
    </source>
</evidence>
<evidence type="ECO:0000256" key="1">
    <source>
        <dbReference type="SAM" id="MobiDB-lite"/>
    </source>
</evidence>
<evidence type="ECO:0000313" key="2">
    <source>
        <dbReference type="EMBL" id="RNA16985.1"/>
    </source>
</evidence>
<proteinExistence type="predicted"/>
<gene>
    <name evidence="2" type="ORF">BpHYR1_047743</name>
</gene>
<dbReference type="EMBL" id="REGN01004559">
    <property type="protein sequence ID" value="RNA16985.1"/>
    <property type="molecule type" value="Genomic_DNA"/>
</dbReference>
<dbReference type="AlphaFoldDB" id="A0A3M7R195"/>
<dbReference type="Proteomes" id="UP000276133">
    <property type="component" value="Unassembled WGS sequence"/>
</dbReference>
<keyword evidence="3" id="KW-1185">Reference proteome</keyword>
<sequence length="69" mass="8038">MSLPIMGRRSSPLPRVSNPRSPACMTNTQTIRIYGLRLELKRQNNYQERQSISLDHSHMIFCRSSFDLT</sequence>
<accession>A0A3M7R195</accession>
<organism evidence="2 3">
    <name type="scientific">Brachionus plicatilis</name>
    <name type="common">Marine rotifer</name>
    <name type="synonym">Brachionus muelleri</name>
    <dbReference type="NCBI Taxonomy" id="10195"/>
    <lineage>
        <taxon>Eukaryota</taxon>
        <taxon>Metazoa</taxon>
        <taxon>Spiralia</taxon>
        <taxon>Gnathifera</taxon>
        <taxon>Rotifera</taxon>
        <taxon>Eurotatoria</taxon>
        <taxon>Monogononta</taxon>
        <taxon>Pseudotrocha</taxon>
        <taxon>Ploima</taxon>
        <taxon>Brachionidae</taxon>
        <taxon>Brachionus</taxon>
    </lineage>
</organism>